<reference evidence="2 3" key="1">
    <citation type="submission" date="2018-05" db="EMBL/GenBank/DDBJ databases">
        <title>Evolution of GPA BGCs.</title>
        <authorList>
            <person name="Waglechner N."/>
            <person name="Wright G.D."/>
        </authorList>
    </citation>
    <scope>NUCLEOTIDE SEQUENCE [LARGE SCALE GENOMIC DNA]</scope>
    <source>
        <strain evidence="2 3">DSM 5908</strain>
    </source>
</reference>
<organism evidence="2 3">
    <name type="scientific">Amycolatopsis balhimycina DSM 5908</name>
    <dbReference type="NCBI Taxonomy" id="1081091"/>
    <lineage>
        <taxon>Bacteria</taxon>
        <taxon>Bacillati</taxon>
        <taxon>Actinomycetota</taxon>
        <taxon>Actinomycetes</taxon>
        <taxon>Pseudonocardiales</taxon>
        <taxon>Pseudonocardiaceae</taxon>
        <taxon>Amycolatopsis</taxon>
    </lineage>
</organism>
<protein>
    <submittedName>
        <fullName evidence="2">Uncharacterized protein</fullName>
    </submittedName>
</protein>
<dbReference type="OrthoDB" id="3396109at2"/>
<comment type="caution">
    <text evidence="2">The sequence shown here is derived from an EMBL/GenBank/DDBJ whole genome shotgun (WGS) entry which is preliminary data.</text>
</comment>
<keyword evidence="1" id="KW-0472">Membrane</keyword>
<evidence type="ECO:0000256" key="1">
    <source>
        <dbReference type="SAM" id="Phobius"/>
    </source>
</evidence>
<name>A0A428X047_AMYBA</name>
<keyword evidence="1" id="KW-1133">Transmembrane helix</keyword>
<evidence type="ECO:0000313" key="3">
    <source>
        <dbReference type="Proteomes" id="UP000286716"/>
    </source>
</evidence>
<sequence length="120" mass="12671">MLGLGTGPFYSISLFGSLITGKPLGSPVGEIAGWAYHLSNGVTFAIMYTLVAGPARWWFGLLWGAALEVAMLLIYPSSSILRPPALIPLVVVSLASHAMFGTVIGLVSRVRSPTRIGVRS</sequence>
<dbReference type="AlphaFoldDB" id="A0A428X047"/>
<dbReference type="RefSeq" id="WP_020647128.1">
    <property type="nucleotide sequence ID" value="NZ_QHHU01000006.1"/>
</dbReference>
<dbReference type="Proteomes" id="UP000286716">
    <property type="component" value="Unassembled WGS sequence"/>
</dbReference>
<feature type="transmembrane region" description="Helical" evidence="1">
    <location>
        <begin position="87"/>
        <end position="107"/>
    </location>
</feature>
<evidence type="ECO:0000313" key="2">
    <source>
        <dbReference type="EMBL" id="RSM48721.1"/>
    </source>
</evidence>
<feature type="transmembrane region" description="Helical" evidence="1">
    <location>
        <begin position="57"/>
        <end position="75"/>
    </location>
</feature>
<proteinExistence type="predicted"/>
<accession>A0A428X047</accession>
<keyword evidence="1" id="KW-0812">Transmembrane</keyword>
<feature type="transmembrane region" description="Helical" evidence="1">
    <location>
        <begin position="31"/>
        <end position="50"/>
    </location>
</feature>
<dbReference type="EMBL" id="QHHU01000006">
    <property type="protein sequence ID" value="RSM48721.1"/>
    <property type="molecule type" value="Genomic_DNA"/>
</dbReference>
<gene>
    <name evidence="2" type="ORF">DMA12_06260</name>
</gene>
<keyword evidence="3" id="KW-1185">Reference proteome</keyword>